<feature type="transmembrane region" description="Helical" evidence="7">
    <location>
        <begin position="228"/>
        <end position="252"/>
    </location>
</feature>
<comment type="subcellular location">
    <subcellularLocation>
        <location evidence="1">Vacuole membrane</location>
        <topology evidence="1">Multi-pass membrane protein</topology>
    </subcellularLocation>
</comment>
<organism evidence="9 10">
    <name type="scientific">Dipteronia sinensis</name>
    <dbReference type="NCBI Taxonomy" id="43782"/>
    <lineage>
        <taxon>Eukaryota</taxon>
        <taxon>Viridiplantae</taxon>
        <taxon>Streptophyta</taxon>
        <taxon>Embryophyta</taxon>
        <taxon>Tracheophyta</taxon>
        <taxon>Spermatophyta</taxon>
        <taxon>Magnoliopsida</taxon>
        <taxon>eudicotyledons</taxon>
        <taxon>Gunneridae</taxon>
        <taxon>Pentapetalae</taxon>
        <taxon>rosids</taxon>
        <taxon>malvids</taxon>
        <taxon>Sapindales</taxon>
        <taxon>Sapindaceae</taxon>
        <taxon>Hippocastanoideae</taxon>
        <taxon>Acereae</taxon>
        <taxon>Dipteronia</taxon>
    </lineage>
</organism>
<keyword evidence="10" id="KW-1185">Reference proteome</keyword>
<dbReference type="PANTHER" id="PTHR31142">
    <property type="entry name" value="TOBAMOVIRUS MULTIPLICATION PROTEIN 1-LIKE ISOFORM X1"/>
    <property type="match status" value="1"/>
</dbReference>
<dbReference type="Pfam" id="PF06454">
    <property type="entry name" value="THH1_TOM1-3_dom"/>
    <property type="match status" value="2"/>
</dbReference>
<feature type="transmembrane region" description="Helical" evidence="7">
    <location>
        <begin position="81"/>
        <end position="99"/>
    </location>
</feature>
<comment type="caution">
    <text evidence="9">The sequence shown here is derived from an EMBL/GenBank/DDBJ whole genome shotgun (WGS) entry which is preliminary data.</text>
</comment>
<feature type="transmembrane region" description="Helical" evidence="7">
    <location>
        <begin position="313"/>
        <end position="334"/>
    </location>
</feature>
<dbReference type="Proteomes" id="UP001281410">
    <property type="component" value="Unassembled WGS sequence"/>
</dbReference>
<protein>
    <recommendedName>
        <fullName evidence="8">THH1/TOM1/TOM3 domain-containing protein</fullName>
    </recommendedName>
</protein>
<keyword evidence="6 7" id="KW-0472">Membrane</keyword>
<evidence type="ECO:0000256" key="1">
    <source>
        <dbReference type="ARBA" id="ARBA00004128"/>
    </source>
</evidence>
<name>A0AAE0A951_9ROSI</name>
<evidence type="ECO:0000256" key="6">
    <source>
        <dbReference type="ARBA" id="ARBA00023136"/>
    </source>
</evidence>
<feature type="transmembrane region" description="Helical" evidence="7">
    <location>
        <begin position="13"/>
        <end position="33"/>
    </location>
</feature>
<evidence type="ECO:0000313" key="9">
    <source>
        <dbReference type="EMBL" id="KAK3205621.1"/>
    </source>
</evidence>
<dbReference type="GO" id="GO:0005774">
    <property type="term" value="C:vacuolar membrane"/>
    <property type="evidence" value="ECO:0007669"/>
    <property type="project" value="UniProtKB-SubCell"/>
</dbReference>
<evidence type="ECO:0000256" key="4">
    <source>
        <dbReference type="ARBA" id="ARBA00022692"/>
    </source>
</evidence>
<comment type="similarity">
    <text evidence="2">Belongs to the plant tobamovirus multiplication TOM1 protein family.</text>
</comment>
<evidence type="ECO:0000313" key="10">
    <source>
        <dbReference type="Proteomes" id="UP001281410"/>
    </source>
</evidence>
<sequence>MYELKEGSCFPEVLVGVNVGLACVDGIIAVLAVTQISSKELVLLSINWCSCRLPKSWLVSTSTLVRIHSQNSQLGWTRQKVFHLLIGSSNVGYLIYFALTLVAACNGWLCWSYSCGFVAMAFPRFLLFSAFLLLLSFWVDLCHQADDDEEEDEEYGFLQALLKRSLNKSSSSNPESHRTCFPFQSIHVGSRQKIVILVTVLVFVFMMTFAVVIWIGMGDNPINSSLVARVYVALFAIAMLLLGGALACYGLLLCLKMRTVRSERASSEMWKIGGLAVVSLLCFTPSAFVALLTEIPVLYHWDQLEINIVYTSILLILYYFVGSSVPSACVLWVMRDLPPVVVDSRQDESTAITFIRDSSAAIHHPQHWTTATSAQNQITRVSPI</sequence>
<feature type="transmembrane region" description="Helical" evidence="7">
    <location>
        <begin position="194"/>
        <end position="216"/>
    </location>
</feature>
<gene>
    <name evidence="9" type="ORF">Dsin_019667</name>
</gene>
<feature type="domain" description="THH1/TOM1/TOM3" evidence="8">
    <location>
        <begin position="61"/>
        <end position="148"/>
    </location>
</feature>
<accession>A0AAE0A951</accession>
<evidence type="ECO:0000256" key="5">
    <source>
        <dbReference type="ARBA" id="ARBA00022989"/>
    </source>
</evidence>
<feature type="domain" description="THH1/TOM1/TOM3" evidence="8">
    <location>
        <begin position="202"/>
        <end position="342"/>
    </location>
</feature>
<evidence type="ECO:0000256" key="3">
    <source>
        <dbReference type="ARBA" id="ARBA00022554"/>
    </source>
</evidence>
<feature type="transmembrane region" description="Helical" evidence="7">
    <location>
        <begin position="272"/>
        <end position="293"/>
    </location>
</feature>
<dbReference type="InterPro" id="IPR009457">
    <property type="entry name" value="THH1/TOM1/TOM3_dom"/>
</dbReference>
<keyword evidence="5 7" id="KW-1133">Transmembrane helix</keyword>
<reference evidence="9" key="1">
    <citation type="journal article" date="2023" name="Plant J.">
        <title>Genome sequences and population genomics provide insights into the demographic history, inbreeding, and mutation load of two 'living fossil' tree species of Dipteronia.</title>
        <authorList>
            <person name="Feng Y."/>
            <person name="Comes H.P."/>
            <person name="Chen J."/>
            <person name="Zhu S."/>
            <person name="Lu R."/>
            <person name="Zhang X."/>
            <person name="Li P."/>
            <person name="Qiu J."/>
            <person name="Olsen K.M."/>
            <person name="Qiu Y."/>
        </authorList>
    </citation>
    <scope>NUCLEOTIDE SEQUENCE</scope>
    <source>
        <strain evidence="9">NBL</strain>
    </source>
</reference>
<proteinExistence type="inferred from homology"/>
<evidence type="ECO:0000256" key="2">
    <source>
        <dbReference type="ARBA" id="ARBA00006779"/>
    </source>
</evidence>
<evidence type="ECO:0000259" key="8">
    <source>
        <dbReference type="Pfam" id="PF06454"/>
    </source>
</evidence>
<feature type="transmembrane region" description="Helical" evidence="7">
    <location>
        <begin position="111"/>
        <end position="135"/>
    </location>
</feature>
<keyword evidence="4 7" id="KW-0812">Transmembrane</keyword>
<dbReference type="PROSITE" id="PS51257">
    <property type="entry name" value="PROKAR_LIPOPROTEIN"/>
    <property type="match status" value="1"/>
</dbReference>
<dbReference type="InterPro" id="IPR040226">
    <property type="entry name" value="THH1/TOM1/TOM3"/>
</dbReference>
<dbReference type="EMBL" id="JANJYJ010000006">
    <property type="protein sequence ID" value="KAK3205621.1"/>
    <property type="molecule type" value="Genomic_DNA"/>
</dbReference>
<dbReference type="PANTHER" id="PTHR31142:SF4">
    <property type="entry name" value="OS01G0751300 PROTEIN"/>
    <property type="match status" value="1"/>
</dbReference>
<evidence type="ECO:0000256" key="7">
    <source>
        <dbReference type="SAM" id="Phobius"/>
    </source>
</evidence>
<keyword evidence="3" id="KW-0926">Vacuole</keyword>
<dbReference type="AlphaFoldDB" id="A0AAE0A951"/>